<keyword evidence="3" id="KW-1185">Reference proteome</keyword>
<feature type="transmembrane region" description="Helical" evidence="1">
    <location>
        <begin position="53"/>
        <end position="72"/>
    </location>
</feature>
<keyword evidence="1" id="KW-0812">Transmembrane</keyword>
<accession>A0ABV8QX30</accession>
<dbReference type="InterPro" id="IPR021414">
    <property type="entry name" value="DUF3054"/>
</dbReference>
<organism evidence="2 3">
    <name type="scientific">Arthrobacter cryoconiti</name>
    <dbReference type="NCBI Taxonomy" id="748907"/>
    <lineage>
        <taxon>Bacteria</taxon>
        <taxon>Bacillati</taxon>
        <taxon>Actinomycetota</taxon>
        <taxon>Actinomycetes</taxon>
        <taxon>Micrococcales</taxon>
        <taxon>Micrococcaceae</taxon>
        <taxon>Arthrobacter</taxon>
    </lineage>
</organism>
<keyword evidence="1" id="KW-0472">Membrane</keyword>
<reference evidence="3" key="1">
    <citation type="journal article" date="2019" name="Int. J. Syst. Evol. Microbiol.">
        <title>The Global Catalogue of Microorganisms (GCM) 10K type strain sequencing project: providing services to taxonomists for standard genome sequencing and annotation.</title>
        <authorList>
            <consortium name="The Broad Institute Genomics Platform"/>
            <consortium name="The Broad Institute Genome Sequencing Center for Infectious Disease"/>
            <person name="Wu L."/>
            <person name="Ma J."/>
        </authorList>
    </citation>
    <scope>NUCLEOTIDE SEQUENCE [LARGE SCALE GENOMIC DNA]</scope>
    <source>
        <strain evidence="3">CGMCC 1.10698</strain>
    </source>
</reference>
<comment type="caution">
    <text evidence="2">The sequence shown here is derived from an EMBL/GenBank/DDBJ whole genome shotgun (WGS) entry which is preliminary data.</text>
</comment>
<name>A0ABV8QX30_9MICC</name>
<feature type="transmembrane region" description="Helical" evidence="1">
    <location>
        <begin position="22"/>
        <end position="41"/>
    </location>
</feature>
<dbReference type="Proteomes" id="UP001595773">
    <property type="component" value="Unassembled WGS sequence"/>
</dbReference>
<evidence type="ECO:0000256" key="1">
    <source>
        <dbReference type="SAM" id="Phobius"/>
    </source>
</evidence>
<feature type="transmembrane region" description="Helical" evidence="1">
    <location>
        <begin position="108"/>
        <end position="134"/>
    </location>
</feature>
<sequence length="140" mass="14987">MTNAKSTAAPNSTETPAPARKLLGYAIILDFVLVLVFAVSGRASHAESLSIGGVAWTAWPFLAALLLGWLVTRNWRSPILLWPNGVCIWLITLAGGMALRVLSGETAAIPFVIVATLVLGLFLLGHRIITALVIRSTTRR</sequence>
<evidence type="ECO:0000313" key="2">
    <source>
        <dbReference type="EMBL" id="MFC4264220.1"/>
    </source>
</evidence>
<protein>
    <submittedName>
        <fullName evidence="2">DUF3054 domain-containing protein</fullName>
    </submittedName>
</protein>
<keyword evidence="1" id="KW-1133">Transmembrane helix</keyword>
<gene>
    <name evidence="2" type="ORF">ACFOW9_01215</name>
</gene>
<proteinExistence type="predicted"/>
<evidence type="ECO:0000313" key="3">
    <source>
        <dbReference type="Proteomes" id="UP001595773"/>
    </source>
</evidence>
<dbReference type="Pfam" id="PF11255">
    <property type="entry name" value="DUF3054"/>
    <property type="match status" value="1"/>
</dbReference>
<dbReference type="EMBL" id="JBHSCQ010000003">
    <property type="protein sequence ID" value="MFC4264220.1"/>
    <property type="molecule type" value="Genomic_DNA"/>
</dbReference>
<feature type="transmembrane region" description="Helical" evidence="1">
    <location>
        <begin position="79"/>
        <end position="102"/>
    </location>
</feature>
<dbReference type="RefSeq" id="WP_230068447.1">
    <property type="nucleotide sequence ID" value="NZ_BAABLL010000002.1"/>
</dbReference>